<name>A0A0F5K0T2_9BURK</name>
<dbReference type="PANTHER" id="PTHR35175:SF1">
    <property type="entry name" value="OXIDOREDUCTASE"/>
    <property type="match status" value="1"/>
</dbReference>
<dbReference type="InterPro" id="IPR010710">
    <property type="entry name" value="DUF1289"/>
</dbReference>
<dbReference type="OrthoDB" id="5296987at2"/>
<dbReference type="PANTHER" id="PTHR35175">
    <property type="entry name" value="DUF1289 DOMAIN-CONTAINING PROTEIN"/>
    <property type="match status" value="1"/>
</dbReference>
<gene>
    <name evidence="1" type="ORF">WM40_12940</name>
</gene>
<dbReference type="RefSeq" id="WP_024903018.1">
    <property type="nucleotide sequence ID" value="NZ_CADFGU010000002.1"/>
</dbReference>
<evidence type="ECO:0000313" key="2">
    <source>
        <dbReference type="Proteomes" id="UP000033618"/>
    </source>
</evidence>
<dbReference type="AlphaFoldDB" id="A0A0F5K0T2"/>
<dbReference type="Proteomes" id="UP000033618">
    <property type="component" value="Unassembled WGS sequence"/>
</dbReference>
<dbReference type="EMBL" id="LAQU01000012">
    <property type="protein sequence ID" value="KKB63157.1"/>
    <property type="molecule type" value="Genomic_DNA"/>
</dbReference>
<proteinExistence type="predicted"/>
<accession>A0A0F5K0T2</accession>
<keyword evidence="2" id="KW-1185">Reference proteome</keyword>
<organism evidence="1 2">
    <name type="scientific">Robbsia andropogonis</name>
    <dbReference type="NCBI Taxonomy" id="28092"/>
    <lineage>
        <taxon>Bacteria</taxon>
        <taxon>Pseudomonadati</taxon>
        <taxon>Pseudomonadota</taxon>
        <taxon>Betaproteobacteria</taxon>
        <taxon>Burkholderiales</taxon>
        <taxon>Burkholderiaceae</taxon>
        <taxon>Robbsia</taxon>
    </lineage>
</organism>
<evidence type="ECO:0000313" key="1">
    <source>
        <dbReference type="EMBL" id="KKB63157.1"/>
    </source>
</evidence>
<sequence>MTLKTDATTVSASDLHDTPDSPCIGVCSTLFDDVCKGCGRTAVEVSNWVFLSDEEKRAVWHRINAEGTALRFTRHTPPKSGT</sequence>
<dbReference type="STRING" id="28092.WM40_12940"/>
<dbReference type="Pfam" id="PF06945">
    <property type="entry name" value="DUF1289"/>
    <property type="match status" value="1"/>
</dbReference>
<comment type="caution">
    <text evidence="1">The sequence shown here is derived from an EMBL/GenBank/DDBJ whole genome shotgun (WGS) entry which is preliminary data.</text>
</comment>
<protein>
    <recommendedName>
        <fullName evidence="3">DUF1289 domain-containing protein</fullName>
    </recommendedName>
</protein>
<reference evidence="1 2" key="1">
    <citation type="submission" date="2015-03" db="EMBL/GenBank/DDBJ databases">
        <title>Draft Genome Sequence of Burkholderia andropogonis type strain ICMP2807, isolated from Sorghum bicolor.</title>
        <authorList>
            <person name="Lopes-Santos L."/>
            <person name="Castro D.B."/>
            <person name="Ottoboni L.M."/>
            <person name="Park D."/>
            <person name="Weirc B.S."/>
            <person name="Destefano S.A."/>
        </authorList>
    </citation>
    <scope>NUCLEOTIDE SEQUENCE [LARGE SCALE GENOMIC DNA]</scope>
    <source>
        <strain evidence="1 2">ICMP2807</strain>
    </source>
</reference>
<evidence type="ECO:0008006" key="3">
    <source>
        <dbReference type="Google" id="ProtNLM"/>
    </source>
</evidence>
<dbReference type="PATRIC" id="fig|28092.6.peg.3044"/>